<sequence length="86" mass="8931">MRMGSGCRRVEGHGQDGEQRDQIPAGQQQDKAGTACIHVGSAGRAVTTTTAVSTLVTSTTATTTMTTVTTTMTTVTTTTPCRAQVR</sequence>
<comment type="caution">
    <text evidence="2">The sequence shown here is derived from an EMBL/GenBank/DDBJ whole genome shotgun (WGS) entry which is preliminary data.</text>
</comment>
<dbReference type="EMBL" id="QRBI01000255">
    <property type="protein sequence ID" value="RMB90181.1"/>
    <property type="molecule type" value="Genomic_DNA"/>
</dbReference>
<accession>A0A3M0ILB9</accession>
<protein>
    <submittedName>
        <fullName evidence="2">Uncharacterized protein</fullName>
    </submittedName>
</protein>
<evidence type="ECO:0000313" key="3">
    <source>
        <dbReference type="Proteomes" id="UP000269221"/>
    </source>
</evidence>
<reference evidence="2 3" key="1">
    <citation type="submission" date="2018-07" db="EMBL/GenBank/DDBJ databases">
        <title>A high quality draft genome assembly of the barn swallow (H. rustica rustica).</title>
        <authorList>
            <person name="Formenti G."/>
            <person name="Chiara M."/>
            <person name="Poveda L."/>
            <person name="Francoijs K.-J."/>
            <person name="Bonisoli-Alquati A."/>
            <person name="Canova L."/>
            <person name="Gianfranceschi L."/>
            <person name="Horner D.S."/>
            <person name="Saino N."/>
        </authorList>
    </citation>
    <scope>NUCLEOTIDE SEQUENCE [LARGE SCALE GENOMIC DNA]</scope>
    <source>
        <strain evidence="2">Chelidonia</strain>
        <tissue evidence="2">Blood</tissue>
    </source>
</reference>
<dbReference type="Proteomes" id="UP000269221">
    <property type="component" value="Unassembled WGS sequence"/>
</dbReference>
<keyword evidence="3" id="KW-1185">Reference proteome</keyword>
<name>A0A3M0ILB9_HIRRU</name>
<feature type="region of interest" description="Disordered" evidence="1">
    <location>
        <begin position="1"/>
        <end position="32"/>
    </location>
</feature>
<proteinExistence type="predicted"/>
<gene>
    <name evidence="2" type="ORF">DUI87_33424</name>
</gene>
<dbReference type="AlphaFoldDB" id="A0A3M0ILB9"/>
<evidence type="ECO:0000313" key="2">
    <source>
        <dbReference type="EMBL" id="RMB90181.1"/>
    </source>
</evidence>
<organism evidence="2 3">
    <name type="scientific">Hirundo rustica rustica</name>
    <dbReference type="NCBI Taxonomy" id="333673"/>
    <lineage>
        <taxon>Eukaryota</taxon>
        <taxon>Metazoa</taxon>
        <taxon>Chordata</taxon>
        <taxon>Craniata</taxon>
        <taxon>Vertebrata</taxon>
        <taxon>Euteleostomi</taxon>
        <taxon>Archelosauria</taxon>
        <taxon>Archosauria</taxon>
        <taxon>Dinosauria</taxon>
        <taxon>Saurischia</taxon>
        <taxon>Theropoda</taxon>
        <taxon>Coelurosauria</taxon>
        <taxon>Aves</taxon>
        <taxon>Neognathae</taxon>
        <taxon>Neoaves</taxon>
        <taxon>Telluraves</taxon>
        <taxon>Australaves</taxon>
        <taxon>Passeriformes</taxon>
        <taxon>Sylvioidea</taxon>
        <taxon>Hirundinidae</taxon>
        <taxon>Hirundo</taxon>
    </lineage>
</organism>
<feature type="compositionally biased region" description="Basic and acidic residues" evidence="1">
    <location>
        <begin position="8"/>
        <end position="21"/>
    </location>
</feature>
<evidence type="ECO:0000256" key="1">
    <source>
        <dbReference type="SAM" id="MobiDB-lite"/>
    </source>
</evidence>